<evidence type="ECO:0000256" key="1">
    <source>
        <dbReference type="SAM" id="MobiDB-lite"/>
    </source>
</evidence>
<reference evidence="2" key="1">
    <citation type="journal article" date="2021" name="Evol. Appl.">
        <title>The genome of the Pyrenean desman and the effects of bottlenecks and inbreeding on the genomic landscape of an endangered species.</title>
        <authorList>
            <person name="Escoda L."/>
            <person name="Castresana J."/>
        </authorList>
    </citation>
    <scope>NUCLEOTIDE SEQUENCE</scope>
    <source>
        <strain evidence="2">IBE-C5619</strain>
    </source>
</reference>
<name>A0A8J5ZTJ9_GALPY</name>
<comment type="caution">
    <text evidence="2">The sequence shown here is derived from an EMBL/GenBank/DDBJ whole genome shotgun (WGS) entry which is preliminary data.</text>
</comment>
<dbReference type="AlphaFoldDB" id="A0A8J5ZTJ9"/>
<feature type="region of interest" description="Disordered" evidence="1">
    <location>
        <begin position="239"/>
        <end position="347"/>
    </location>
</feature>
<feature type="compositionally biased region" description="Basic and acidic residues" evidence="1">
    <location>
        <begin position="112"/>
        <end position="133"/>
    </location>
</feature>
<organism evidence="2 3">
    <name type="scientific">Galemys pyrenaicus</name>
    <name type="common">Iberian desman</name>
    <name type="synonym">Pyrenean desman</name>
    <dbReference type="NCBI Taxonomy" id="202257"/>
    <lineage>
        <taxon>Eukaryota</taxon>
        <taxon>Metazoa</taxon>
        <taxon>Chordata</taxon>
        <taxon>Craniata</taxon>
        <taxon>Vertebrata</taxon>
        <taxon>Euteleostomi</taxon>
        <taxon>Mammalia</taxon>
        <taxon>Eutheria</taxon>
        <taxon>Laurasiatheria</taxon>
        <taxon>Eulipotyphla</taxon>
        <taxon>Talpidae</taxon>
        <taxon>Galemys</taxon>
    </lineage>
</organism>
<dbReference type="OrthoDB" id="8909291at2759"/>
<sequence length="459" mass="49610">MRRVGALKCPTSSRRAPYNIRRSSSSGDPEEEEAPFPSDEQRRRSEAASSVLRKTAAREHSYVLSAAKKSTGVEVLDEDGPSEKKQDPPAATRSSPRSSSPPLGPEDQEGPSPREPKRDSAGEKAFKAVDPDSARGPSAGTQSPQALSRRPCLPEGSVPLPDEKDVHGAGAQPCQPGPVAASSGDTLASATLTDRKNDSLADLEEAEADHKGPWARQRSHLLLSKAHPRSLAHEVLLPRRACPASEEKNVDSEVCETWQERPAALRSSPARPAVPTQQPDDSRSPGGPEPLAELDDWASRACPASEEKNVDSEVQETWQERPAARRGSPAGLAAPTQQPEAPRGPEPLAELDKRASRMSLHVRNDSEPSEYVLHEPVCEYAIRDHPARSQSTGPGNLGLLGRRGTWAASAQPGLHEQEEGERHHLTRHLRHRHRRALALALTSLGPRHQAPPPAKYAVP</sequence>
<dbReference type="Proteomes" id="UP000700334">
    <property type="component" value="Unassembled WGS sequence"/>
</dbReference>
<gene>
    <name evidence="2" type="ORF">J0S82_006170</name>
</gene>
<protein>
    <submittedName>
        <fullName evidence="2">Zinc finger protein 185</fullName>
    </submittedName>
</protein>
<dbReference type="EMBL" id="JAGFMF010012202">
    <property type="protein sequence ID" value="KAG8505947.1"/>
    <property type="molecule type" value="Genomic_DNA"/>
</dbReference>
<dbReference type="PANTHER" id="PTHR15468">
    <property type="entry name" value="ZNF185"/>
    <property type="match status" value="1"/>
</dbReference>
<dbReference type="InterPro" id="IPR052621">
    <property type="entry name" value="Cell_Prolif/Cornif_Regul"/>
</dbReference>
<proteinExistence type="predicted"/>
<evidence type="ECO:0000313" key="3">
    <source>
        <dbReference type="Proteomes" id="UP000700334"/>
    </source>
</evidence>
<dbReference type="PANTHER" id="PTHR15468:SF2">
    <property type="entry name" value="ZINC FINGER PROTEIN 185"/>
    <property type="match status" value="1"/>
</dbReference>
<feature type="region of interest" description="Disordered" evidence="1">
    <location>
        <begin position="1"/>
        <end position="215"/>
    </location>
</feature>
<keyword evidence="3" id="KW-1185">Reference proteome</keyword>
<evidence type="ECO:0000313" key="2">
    <source>
        <dbReference type="EMBL" id="KAG8505947.1"/>
    </source>
</evidence>
<feature type="compositionally biased region" description="Polar residues" evidence="1">
    <location>
        <begin position="183"/>
        <end position="192"/>
    </location>
</feature>
<feature type="compositionally biased region" description="Low complexity" evidence="1">
    <location>
        <begin position="261"/>
        <end position="275"/>
    </location>
</feature>
<accession>A0A8J5ZTJ9</accession>
<feature type="compositionally biased region" description="Low complexity" evidence="1">
    <location>
        <begin position="88"/>
        <end position="101"/>
    </location>
</feature>